<dbReference type="InterPro" id="IPR042230">
    <property type="entry name" value="CusF_sf"/>
</dbReference>
<evidence type="ECO:0000313" key="3">
    <source>
        <dbReference type="EMBL" id="GLQ23891.1"/>
    </source>
</evidence>
<dbReference type="RefSeq" id="WP_284389766.1">
    <property type="nucleotide sequence ID" value="NZ_BSNK01000002.1"/>
</dbReference>
<protein>
    <recommendedName>
        <fullName evidence="5">Copper-binding protein</fullName>
    </recommendedName>
</protein>
<dbReference type="InterPro" id="IPR021647">
    <property type="entry name" value="CusF_Ec"/>
</dbReference>
<dbReference type="EMBL" id="BSNK01000002">
    <property type="protein sequence ID" value="GLQ23891.1"/>
    <property type="molecule type" value="Genomic_DNA"/>
</dbReference>
<feature type="chain" id="PRO_5045080193" description="Copper-binding protein" evidence="2">
    <location>
        <begin position="26"/>
        <end position="203"/>
    </location>
</feature>
<dbReference type="Proteomes" id="UP001161391">
    <property type="component" value="Unassembled WGS sequence"/>
</dbReference>
<dbReference type="Pfam" id="PF11604">
    <property type="entry name" value="CusF_Ec"/>
    <property type="match status" value="1"/>
</dbReference>
<gene>
    <name evidence="3" type="ORF">GCM10007853_17650</name>
</gene>
<name>A0ABQ5V8M1_9PROT</name>
<evidence type="ECO:0008006" key="5">
    <source>
        <dbReference type="Google" id="ProtNLM"/>
    </source>
</evidence>
<evidence type="ECO:0000256" key="1">
    <source>
        <dbReference type="SAM" id="MobiDB-lite"/>
    </source>
</evidence>
<sequence length="203" mass="21417">MTFTIVRTLAASIFLATLSVAPVQAQTHEHPGHDMPASGMPKMDHGKMDHGSMNHDAMMTMWATHMVEARGSLVALNPETREATIRHDAIPAVSWPAAQMVFPVGNGVDLKTLAPGQAVQFTLHRAADGSLPLVELCSAQGNGVTPGLCASGMDHATMNHGQMDHSKMDHSAMPHGAMSHGDSHASGTDAATPSNAHRHDANE</sequence>
<keyword evidence="4" id="KW-1185">Reference proteome</keyword>
<feature type="region of interest" description="Disordered" evidence="1">
    <location>
        <begin position="160"/>
        <end position="203"/>
    </location>
</feature>
<evidence type="ECO:0000256" key="2">
    <source>
        <dbReference type="SAM" id="SignalP"/>
    </source>
</evidence>
<dbReference type="Gene3D" id="2.40.50.320">
    <property type="entry name" value="Copper binding periplasmic protein CusF"/>
    <property type="match status" value="1"/>
</dbReference>
<accession>A0ABQ5V8M1</accession>
<reference evidence="3" key="2">
    <citation type="submission" date="2023-01" db="EMBL/GenBank/DDBJ databases">
        <title>Draft genome sequence of Algimonas ampicilliniresistens strain NBRC 108219.</title>
        <authorList>
            <person name="Sun Q."/>
            <person name="Mori K."/>
        </authorList>
    </citation>
    <scope>NUCLEOTIDE SEQUENCE</scope>
    <source>
        <strain evidence="3">NBRC 108219</strain>
    </source>
</reference>
<keyword evidence="2" id="KW-0732">Signal</keyword>
<feature type="compositionally biased region" description="Polar residues" evidence="1">
    <location>
        <begin position="185"/>
        <end position="195"/>
    </location>
</feature>
<feature type="compositionally biased region" description="Basic and acidic residues" evidence="1">
    <location>
        <begin position="162"/>
        <end position="172"/>
    </location>
</feature>
<comment type="caution">
    <text evidence="3">The sequence shown here is derived from an EMBL/GenBank/DDBJ whole genome shotgun (WGS) entry which is preliminary data.</text>
</comment>
<feature type="signal peptide" evidence="2">
    <location>
        <begin position="1"/>
        <end position="25"/>
    </location>
</feature>
<organism evidence="3 4">
    <name type="scientific">Algimonas ampicilliniresistens</name>
    <dbReference type="NCBI Taxonomy" id="1298735"/>
    <lineage>
        <taxon>Bacteria</taxon>
        <taxon>Pseudomonadati</taxon>
        <taxon>Pseudomonadota</taxon>
        <taxon>Alphaproteobacteria</taxon>
        <taxon>Maricaulales</taxon>
        <taxon>Robiginitomaculaceae</taxon>
        <taxon>Algimonas</taxon>
    </lineage>
</organism>
<proteinExistence type="predicted"/>
<evidence type="ECO:0000313" key="4">
    <source>
        <dbReference type="Proteomes" id="UP001161391"/>
    </source>
</evidence>
<reference evidence="3" key="1">
    <citation type="journal article" date="2014" name="Int. J. Syst. Evol. Microbiol.">
        <title>Complete genome of a new Firmicutes species belonging to the dominant human colonic microbiota ('Ruminococcus bicirculans') reveals two chromosomes and a selective capacity to utilize plant glucans.</title>
        <authorList>
            <consortium name="NISC Comparative Sequencing Program"/>
            <person name="Wegmann U."/>
            <person name="Louis P."/>
            <person name="Goesmann A."/>
            <person name="Henrissat B."/>
            <person name="Duncan S.H."/>
            <person name="Flint H.J."/>
        </authorList>
    </citation>
    <scope>NUCLEOTIDE SEQUENCE</scope>
    <source>
        <strain evidence="3">NBRC 108219</strain>
    </source>
</reference>